<keyword evidence="4 10" id="KW-0547">Nucleotide-binding</keyword>
<dbReference type="PANTHER" id="PTHR24416:SF611">
    <property type="entry name" value="TYROSINE-PROTEIN KINASE TRANSMEMBRANE RECEPTOR ROR"/>
    <property type="match status" value="1"/>
</dbReference>
<dbReference type="Gene3D" id="1.10.510.10">
    <property type="entry name" value="Transferase(Phosphotransferase) domain 1"/>
    <property type="match status" value="1"/>
</dbReference>
<dbReference type="InterPro" id="IPR017441">
    <property type="entry name" value="Protein_kinase_ATP_BS"/>
</dbReference>
<dbReference type="InterPro" id="IPR050122">
    <property type="entry name" value="RTK"/>
</dbReference>
<accession>F2UIT2</accession>
<keyword evidence="11" id="KW-0175">Coiled coil</keyword>
<dbReference type="InParanoid" id="F2UIT2"/>
<evidence type="ECO:0000256" key="14">
    <source>
        <dbReference type="SAM" id="SignalP"/>
    </source>
</evidence>
<evidence type="ECO:0000256" key="8">
    <source>
        <dbReference type="ARBA" id="ARBA00023137"/>
    </source>
</evidence>
<evidence type="ECO:0000313" key="16">
    <source>
        <dbReference type="EMBL" id="EGD77131.1"/>
    </source>
</evidence>
<dbReference type="EMBL" id="GL832976">
    <property type="protein sequence ID" value="EGD77131.1"/>
    <property type="molecule type" value="Genomic_DNA"/>
</dbReference>
<dbReference type="GO" id="GO:0007169">
    <property type="term" value="P:cell surface receptor protein tyrosine kinase signaling pathway"/>
    <property type="evidence" value="ECO:0007669"/>
    <property type="project" value="TreeGrafter"/>
</dbReference>
<evidence type="ECO:0000256" key="1">
    <source>
        <dbReference type="ARBA" id="ARBA00004167"/>
    </source>
</evidence>
<dbReference type="GO" id="GO:0048468">
    <property type="term" value="P:cell development"/>
    <property type="evidence" value="ECO:0007669"/>
    <property type="project" value="UniProtKB-ARBA"/>
</dbReference>
<comment type="catalytic activity">
    <reaction evidence="9">
        <text>L-tyrosyl-[protein] + ATP = O-phospho-L-tyrosyl-[protein] + ADP + H(+)</text>
        <dbReference type="Rhea" id="RHEA:10596"/>
        <dbReference type="Rhea" id="RHEA-COMP:10136"/>
        <dbReference type="Rhea" id="RHEA-COMP:20101"/>
        <dbReference type="ChEBI" id="CHEBI:15378"/>
        <dbReference type="ChEBI" id="CHEBI:30616"/>
        <dbReference type="ChEBI" id="CHEBI:46858"/>
        <dbReference type="ChEBI" id="CHEBI:61978"/>
        <dbReference type="ChEBI" id="CHEBI:456216"/>
        <dbReference type="EC" id="2.7.10.1"/>
    </reaction>
</comment>
<evidence type="ECO:0000256" key="6">
    <source>
        <dbReference type="ARBA" id="ARBA00022840"/>
    </source>
</evidence>
<dbReference type="GO" id="GO:0050793">
    <property type="term" value="P:regulation of developmental process"/>
    <property type="evidence" value="ECO:0007669"/>
    <property type="project" value="UniProtKB-ARBA"/>
</dbReference>
<evidence type="ECO:0000256" key="12">
    <source>
        <dbReference type="SAM" id="MobiDB-lite"/>
    </source>
</evidence>
<feature type="coiled-coil region" evidence="11">
    <location>
        <begin position="655"/>
        <end position="682"/>
    </location>
</feature>
<sequence>MTGPRVLSVAALLAAVAAAALLSSATVSATFHFQRERRTTEDLQCGNEITTTACDCTVCLAHNSTWLEDKCCVYQGIPASLLAFEREDLWIPRLKEFNACTGARVQLTYNGEDGEGDEDTMEEDLRQDVGVSYRARGGGLFQEAGAGIYDAYIVQPPWLPAIVDGLENLSPWISENTAKIGWTDVNPATREAVSFNGTVRALPLDTDYVALGYRQDVYDRNGLQPPETLEELVAHSELLNGKDHNGDGEPDWGYCLTPQVNYLYAFVAPVLQTTTQECEGFDDCKGRYTEQNLFFNATTFEPYLDHPGLKYAIRLFSRLVRSSNCQTELATTGKCDRKTAFPTGRCAGVLSMPGTLTQLLLPDGKYSINVQRDGEKWQPDTTNGYWGRRLRFPGSEWVYNEEKGQLDICTAKLCPKGLESSTTPGKIINYAPFFAEGGESYSIRSGTAASKKEVMQDFFGWLSTLPVTRLPLSGQYRRSHLREEQKQVLLDDDWPREMADDLFDVLRFYFLEDGNPAQDLLMLGFSEYQGAFDQHVFSEFLLSDDFFYLPDYEWEELFDDYYDTFVAATTASYRAITDNYGRIQQLERWRASLSLPPLPLEQICQESALQQEEDCVLLAAANKANESNQWAVIVAIVMVVAFVLVVGGIVLFRRYRQESLRRRIFEQEIKRAQQQVHDEMVQRFGYDKALSSRYESLKVQMHQVTLGRELGRGAFGVVMLGDLERNGSVMQVAVKRLNQDVDSEEQNTFLYECRLLAMLDHPHITRIVAVQVDAKPVLLMTEYMEMGSLVQVLRNTRASAVTEDRLFNILAKIADACVYLASHNIVHRDIAARNVLVGSQLDDVRLSDFGMSRLMANTDYYRKKSDDMVPIKWMPLEAIEKKLFSSASDVWAWGVLAWEVMTLGTTPWASHSAVETALAIAKGERLPKPALSSEDLYKLMLRSWEHDPDDRPTFRRILRFFRGKCSAVPNAGTTTSIADSTGGAMDFSTFAQELEERKADAKQLLEQRPSYTSVADLKVQAAQVAGRASSLTSGSSVGTSAGEVVQAPTNVASNNRHLTNAPPSSTGLTSPIFTSIPENSAGIQEVRSGTASRASTATGYHSLDAAQLRQAREAELMKQQLQMQQDMQDINMQQQQQQQHRSSGGASDGDAGDDESSGQGSNGMSTTASTTALVGARVSQSVV</sequence>
<dbReference type="eggNOG" id="KOG1095">
    <property type="taxonomic scope" value="Eukaryota"/>
</dbReference>
<proteinExistence type="predicted"/>
<dbReference type="InterPro" id="IPR001245">
    <property type="entry name" value="Ser-Thr/Tyr_kinase_cat_dom"/>
</dbReference>
<feature type="compositionally biased region" description="Low complexity" evidence="12">
    <location>
        <begin position="1119"/>
        <end position="1149"/>
    </location>
</feature>
<dbReference type="InterPro" id="IPR000719">
    <property type="entry name" value="Prot_kinase_dom"/>
</dbReference>
<keyword evidence="13" id="KW-1133">Transmembrane helix</keyword>
<dbReference type="PROSITE" id="PS50011">
    <property type="entry name" value="PROTEIN_KINASE_DOM"/>
    <property type="match status" value="1"/>
</dbReference>
<evidence type="ECO:0000256" key="4">
    <source>
        <dbReference type="ARBA" id="ARBA00022741"/>
    </source>
</evidence>
<dbReference type="SUPFAM" id="SSF53850">
    <property type="entry name" value="Periplasmic binding protein-like II"/>
    <property type="match status" value="1"/>
</dbReference>
<evidence type="ECO:0000256" key="11">
    <source>
        <dbReference type="SAM" id="Coils"/>
    </source>
</evidence>
<reference evidence="16" key="1">
    <citation type="submission" date="2009-08" db="EMBL/GenBank/DDBJ databases">
        <title>Annotation of Salpingoeca rosetta.</title>
        <authorList>
            <consortium name="The Broad Institute Genome Sequencing Platform"/>
            <person name="Russ C."/>
            <person name="Cuomo C."/>
            <person name="Burger G."/>
            <person name="Gray M.W."/>
            <person name="Holland P.W.H."/>
            <person name="King N."/>
            <person name="Lang F.B.F."/>
            <person name="Roger A.J."/>
            <person name="Ruiz-Trillo I."/>
            <person name="Young S.K."/>
            <person name="Zeng Q."/>
            <person name="Gargeya S."/>
            <person name="Alvarado L."/>
            <person name="Berlin A."/>
            <person name="Chapman S.B."/>
            <person name="Chen Z."/>
            <person name="Freedman E."/>
            <person name="Gellesch M."/>
            <person name="Goldberg J."/>
            <person name="Griggs A."/>
            <person name="Gujja S."/>
            <person name="Heilman E."/>
            <person name="Heiman D."/>
            <person name="Howarth C."/>
            <person name="Mehta T."/>
            <person name="Neiman D."/>
            <person name="Pearson M."/>
            <person name="Roberts A."/>
            <person name="Saif S."/>
            <person name="Shea T."/>
            <person name="Shenoy N."/>
            <person name="Sisk P."/>
            <person name="Stolte C."/>
            <person name="Sykes S."/>
            <person name="White J."/>
            <person name="Yandava C."/>
            <person name="Haas B."/>
            <person name="Nusbaum C."/>
            <person name="Birren B."/>
        </authorList>
    </citation>
    <scope>NUCLEOTIDE SEQUENCE [LARGE SCALE GENOMIC DNA]</scope>
    <source>
        <strain evidence="16">ATCC 50818</strain>
    </source>
</reference>
<dbReference type="GO" id="GO:0005886">
    <property type="term" value="C:plasma membrane"/>
    <property type="evidence" value="ECO:0007669"/>
    <property type="project" value="TreeGrafter"/>
</dbReference>
<comment type="subcellular location">
    <subcellularLocation>
        <location evidence="2">Endomembrane system</location>
    </subcellularLocation>
    <subcellularLocation>
        <location evidence="1">Membrane</location>
        <topology evidence="1">Single-pass membrane protein</topology>
    </subcellularLocation>
</comment>
<dbReference type="PRINTS" id="PR00109">
    <property type="entry name" value="TYRKINASE"/>
</dbReference>
<keyword evidence="3" id="KW-0808">Transferase</keyword>
<name>F2UIT2_SALR5</name>
<evidence type="ECO:0000313" key="17">
    <source>
        <dbReference type="Proteomes" id="UP000007799"/>
    </source>
</evidence>
<feature type="compositionally biased region" description="Polar residues" evidence="12">
    <location>
        <begin position="1162"/>
        <end position="1183"/>
    </location>
</feature>
<dbReference type="GO" id="GO:0043235">
    <property type="term" value="C:receptor complex"/>
    <property type="evidence" value="ECO:0007669"/>
    <property type="project" value="TreeGrafter"/>
</dbReference>
<feature type="chain" id="PRO_5003291133" evidence="14">
    <location>
        <begin position="20"/>
        <end position="1183"/>
    </location>
</feature>
<dbReference type="GO" id="GO:0004714">
    <property type="term" value="F:transmembrane receptor protein tyrosine kinase activity"/>
    <property type="evidence" value="ECO:0007669"/>
    <property type="project" value="UniProtKB-EC"/>
</dbReference>
<dbReference type="Proteomes" id="UP000007799">
    <property type="component" value="Unassembled WGS sequence"/>
</dbReference>
<dbReference type="PANTHER" id="PTHR24416">
    <property type="entry name" value="TYROSINE-PROTEIN KINASE RECEPTOR"/>
    <property type="match status" value="1"/>
</dbReference>
<dbReference type="KEGG" id="sre:PTSG_07465"/>
<dbReference type="GO" id="GO:0005524">
    <property type="term" value="F:ATP binding"/>
    <property type="evidence" value="ECO:0007669"/>
    <property type="project" value="UniProtKB-UniRule"/>
</dbReference>
<keyword evidence="14" id="KW-0732">Signal</keyword>
<feature type="signal peptide" evidence="14">
    <location>
        <begin position="1"/>
        <end position="19"/>
    </location>
</feature>
<feature type="region of interest" description="Disordered" evidence="12">
    <location>
        <begin position="1117"/>
        <end position="1183"/>
    </location>
</feature>
<feature type="transmembrane region" description="Helical" evidence="13">
    <location>
        <begin position="630"/>
        <end position="652"/>
    </location>
</feature>
<keyword evidence="5 16" id="KW-0418">Kinase</keyword>
<evidence type="ECO:0000256" key="9">
    <source>
        <dbReference type="ARBA" id="ARBA00051243"/>
    </source>
</evidence>
<feature type="region of interest" description="Disordered" evidence="12">
    <location>
        <begin position="1048"/>
        <end position="1075"/>
    </location>
</feature>
<keyword evidence="6 10" id="KW-0067">ATP-binding</keyword>
<dbReference type="PROSITE" id="PS00109">
    <property type="entry name" value="PROTEIN_KINASE_TYR"/>
    <property type="match status" value="1"/>
</dbReference>
<gene>
    <name evidence="16" type="ORF">PTSG_07465</name>
</gene>
<evidence type="ECO:0000259" key="15">
    <source>
        <dbReference type="PROSITE" id="PS50011"/>
    </source>
</evidence>
<dbReference type="PROSITE" id="PS00107">
    <property type="entry name" value="PROTEIN_KINASE_ATP"/>
    <property type="match status" value="1"/>
</dbReference>
<organism evidence="17">
    <name type="scientific">Salpingoeca rosetta (strain ATCC 50818 / BSB-021)</name>
    <dbReference type="NCBI Taxonomy" id="946362"/>
    <lineage>
        <taxon>Eukaryota</taxon>
        <taxon>Choanoflagellata</taxon>
        <taxon>Craspedida</taxon>
        <taxon>Salpingoecidae</taxon>
        <taxon>Salpingoeca</taxon>
    </lineage>
</organism>
<dbReference type="InterPro" id="IPR011009">
    <property type="entry name" value="Kinase-like_dom_sf"/>
</dbReference>
<dbReference type="SMART" id="SM00219">
    <property type="entry name" value="TyrKc"/>
    <property type="match status" value="1"/>
</dbReference>
<feature type="binding site" evidence="10">
    <location>
        <position position="735"/>
    </location>
    <ligand>
        <name>ATP</name>
        <dbReference type="ChEBI" id="CHEBI:30616"/>
    </ligand>
</feature>
<dbReference type="STRING" id="946362.F2UIT2"/>
<dbReference type="Gene3D" id="3.40.190.10">
    <property type="entry name" value="Periplasmic binding protein-like II"/>
    <property type="match status" value="1"/>
</dbReference>
<dbReference type="InterPro" id="IPR020635">
    <property type="entry name" value="Tyr_kinase_cat_dom"/>
</dbReference>
<dbReference type="GeneID" id="16071532"/>
<dbReference type="SUPFAM" id="SSF56112">
    <property type="entry name" value="Protein kinase-like (PK-like)"/>
    <property type="match status" value="1"/>
</dbReference>
<evidence type="ECO:0000256" key="7">
    <source>
        <dbReference type="ARBA" id="ARBA00023136"/>
    </source>
</evidence>
<dbReference type="OrthoDB" id="542878at2759"/>
<dbReference type="AlphaFoldDB" id="F2UIT2"/>
<dbReference type="RefSeq" id="XP_004990970.1">
    <property type="nucleotide sequence ID" value="XM_004990913.1"/>
</dbReference>
<evidence type="ECO:0000256" key="13">
    <source>
        <dbReference type="SAM" id="Phobius"/>
    </source>
</evidence>
<feature type="domain" description="Protein kinase" evidence="15">
    <location>
        <begin position="704"/>
        <end position="961"/>
    </location>
</feature>
<evidence type="ECO:0000256" key="2">
    <source>
        <dbReference type="ARBA" id="ARBA00004308"/>
    </source>
</evidence>
<dbReference type="CDD" id="cd00192">
    <property type="entry name" value="PTKc"/>
    <property type="match status" value="1"/>
</dbReference>
<dbReference type="GO" id="GO:0012505">
    <property type="term" value="C:endomembrane system"/>
    <property type="evidence" value="ECO:0007669"/>
    <property type="project" value="UniProtKB-SubCell"/>
</dbReference>
<keyword evidence="17" id="KW-1185">Reference proteome</keyword>
<evidence type="ECO:0000256" key="10">
    <source>
        <dbReference type="PROSITE-ProRule" id="PRU10141"/>
    </source>
</evidence>
<dbReference type="Pfam" id="PF07714">
    <property type="entry name" value="PK_Tyr_Ser-Thr"/>
    <property type="match status" value="1"/>
</dbReference>
<evidence type="ECO:0000256" key="5">
    <source>
        <dbReference type="ARBA" id="ARBA00022777"/>
    </source>
</evidence>
<evidence type="ECO:0000256" key="3">
    <source>
        <dbReference type="ARBA" id="ARBA00022679"/>
    </source>
</evidence>
<keyword evidence="13" id="KW-0812">Transmembrane</keyword>
<keyword evidence="8" id="KW-0829">Tyrosine-protein kinase</keyword>
<dbReference type="FunFam" id="1.10.510.10:FF:001512">
    <property type="entry name" value="Receptor tyrosine-protein kinase erbB-2"/>
    <property type="match status" value="1"/>
</dbReference>
<protein>
    <submittedName>
        <fullName evidence="16">TK protein kinase</fullName>
    </submittedName>
</protein>
<dbReference type="InterPro" id="IPR008266">
    <property type="entry name" value="Tyr_kinase_AS"/>
</dbReference>
<keyword evidence="7 13" id="KW-0472">Membrane</keyword>